<keyword evidence="3" id="KW-1185">Reference proteome</keyword>
<reference evidence="2" key="1">
    <citation type="journal article" date="2022" name="Proc. Natl. Acad. Sci. U.S.A.">
        <title>Life cycle and functional genomics of the unicellular red alga Galdieria for elucidating algal and plant evolution and industrial use.</title>
        <authorList>
            <person name="Hirooka S."/>
            <person name="Itabashi T."/>
            <person name="Ichinose T.M."/>
            <person name="Onuma R."/>
            <person name="Fujiwara T."/>
            <person name="Yamashita S."/>
            <person name="Jong L.W."/>
            <person name="Tomita R."/>
            <person name="Iwane A.H."/>
            <person name="Miyagishima S.Y."/>
        </authorList>
    </citation>
    <scope>NUCLEOTIDE SEQUENCE</scope>
    <source>
        <strain evidence="2">NBRC 102759</strain>
    </source>
</reference>
<dbReference type="Gene3D" id="3.90.550.10">
    <property type="entry name" value="Spore Coat Polysaccharide Biosynthesis Protein SpsA, Chain A"/>
    <property type="match status" value="1"/>
</dbReference>
<feature type="signal peptide" evidence="1">
    <location>
        <begin position="1"/>
        <end position="25"/>
    </location>
</feature>
<dbReference type="SUPFAM" id="SSF53448">
    <property type="entry name" value="Nucleotide-diphospho-sugar transferases"/>
    <property type="match status" value="1"/>
</dbReference>
<protein>
    <submittedName>
        <fullName evidence="2">Uncharacterized protein</fullName>
    </submittedName>
</protein>
<sequence>MQTLRSEHILIAICILVIMSSLDESYKRQNSQDERQANIFSFRILTFNRPESLERLFQSLSNIRMKGNYKSVNLHIYVDSTNKEYQSQRELNNIVRVREATQRFQWPFGKKEIHYRTVHHGLRKQWLGAWYPTNEVEASGFLEDDIEISCRFLEYVEKILSAMNSSKRDSIDEFVHCGGIVMEELKISQHLLTTVINQQSLNCFRVRFTSSWGPIYFGTFWKHFMDWYLTTTLKPNFTPYTETSDDKYNLWLRQGKDVWSPWLKRFLDETDYWFIYCKPPRKNTVWLRNHVDIGTNTQSYQRSSLPELFSGDLSSYNIPCFKYCK</sequence>
<dbReference type="PANTHER" id="PTHR33604:SF3">
    <property type="entry name" value="OSJNBA0004B13.7 PROTEIN"/>
    <property type="match status" value="1"/>
</dbReference>
<dbReference type="PANTHER" id="PTHR33604">
    <property type="entry name" value="OSJNBA0004B13.7 PROTEIN"/>
    <property type="match status" value="1"/>
</dbReference>
<evidence type="ECO:0000313" key="3">
    <source>
        <dbReference type="Proteomes" id="UP001061958"/>
    </source>
</evidence>
<evidence type="ECO:0000313" key="2">
    <source>
        <dbReference type="EMBL" id="GJQ13282.1"/>
    </source>
</evidence>
<dbReference type="EMBL" id="BQMJ01000042">
    <property type="protein sequence ID" value="GJQ13282.1"/>
    <property type="molecule type" value="Genomic_DNA"/>
</dbReference>
<proteinExistence type="predicted"/>
<keyword evidence="1" id="KW-0732">Signal</keyword>
<dbReference type="Proteomes" id="UP001061958">
    <property type="component" value="Unassembled WGS sequence"/>
</dbReference>
<dbReference type="InterPro" id="IPR029044">
    <property type="entry name" value="Nucleotide-diphossugar_trans"/>
</dbReference>
<gene>
    <name evidence="2" type="ORF">GpartN1_g5073.t1</name>
</gene>
<dbReference type="AlphaFoldDB" id="A0A9C7US70"/>
<evidence type="ECO:0000256" key="1">
    <source>
        <dbReference type="SAM" id="SignalP"/>
    </source>
</evidence>
<organism evidence="2 3">
    <name type="scientific">Galdieria partita</name>
    <dbReference type="NCBI Taxonomy" id="83374"/>
    <lineage>
        <taxon>Eukaryota</taxon>
        <taxon>Rhodophyta</taxon>
        <taxon>Bangiophyceae</taxon>
        <taxon>Galdieriales</taxon>
        <taxon>Galdieriaceae</taxon>
        <taxon>Galdieria</taxon>
    </lineage>
</organism>
<feature type="chain" id="PRO_5038766606" evidence="1">
    <location>
        <begin position="26"/>
        <end position="325"/>
    </location>
</feature>
<dbReference type="OrthoDB" id="4110at2759"/>
<reference evidence="2" key="2">
    <citation type="submission" date="2022-01" db="EMBL/GenBank/DDBJ databases">
        <authorList>
            <person name="Hirooka S."/>
            <person name="Miyagishima S.Y."/>
        </authorList>
    </citation>
    <scope>NUCLEOTIDE SEQUENCE</scope>
    <source>
        <strain evidence="2">NBRC 102759</strain>
    </source>
</reference>
<comment type="caution">
    <text evidence="2">The sequence shown here is derived from an EMBL/GenBank/DDBJ whole genome shotgun (WGS) entry which is preliminary data.</text>
</comment>
<name>A0A9C7US70_9RHOD</name>
<accession>A0A9C7US70</accession>